<dbReference type="PROSITE" id="PS51257">
    <property type="entry name" value="PROKAR_LIPOPROTEIN"/>
    <property type="match status" value="1"/>
</dbReference>
<accession>A0A094X7M0</accession>
<dbReference type="SUPFAM" id="SSF82171">
    <property type="entry name" value="DPP6 N-terminal domain-like"/>
    <property type="match status" value="1"/>
</dbReference>
<keyword evidence="1" id="KW-0732">Signal</keyword>
<comment type="caution">
    <text evidence="2">The sequence shown here is derived from an EMBL/GenBank/DDBJ whole genome shotgun (WGS) entry which is preliminary data.</text>
</comment>
<gene>
    <name evidence="2" type="ORF">LptCag_1929</name>
</gene>
<evidence type="ECO:0000256" key="1">
    <source>
        <dbReference type="SAM" id="SignalP"/>
    </source>
</evidence>
<dbReference type="InterPro" id="IPR015943">
    <property type="entry name" value="WD40/YVTN_repeat-like_dom_sf"/>
</dbReference>
<dbReference type="Gene3D" id="2.130.10.10">
    <property type="entry name" value="YVTN repeat-like/Quinoprotein amine dehydrogenase"/>
    <property type="match status" value="1"/>
</dbReference>
<evidence type="ECO:0008006" key="4">
    <source>
        <dbReference type="Google" id="ProtNLM"/>
    </source>
</evidence>
<evidence type="ECO:0000313" key="3">
    <source>
        <dbReference type="Proteomes" id="UP000029452"/>
    </source>
</evidence>
<sequence length="398" mass="43148">MTRSILGMMGVLMLLSGCAGSYPEPVSRTPEDRSQTTYLGVVYSLKNRVNEGEIVATLLFSGGETRYAGVIGVSCNGKAIALLKDDRVDRKKIYLYSLCHRSGIINGLVVPEKTTPDARFFLVGTYLGSWGAGLYRDVPNDMVLSPDGRFLYTGGDRGSMIGFHVRRSGQLEKISHLLRTPLPVGDRILSLGINANGEDLVASVTGRGQSFLEEFRINPDSGRLHPVGKSLSTPGPVRGLVAPESLMNGNILGGIVTFGATSSVMTFESGDAFGRTPVFIQRFSRPEKRIDQILFTPDGSSLFVFARGGEECPRLLGQIRRFFVEEYGKRLRPGSSLCARVDGGAHNAGWDWRNRFLLSHGVLKIPDDPETVLKPTSGRIEGDHGIVFVPAGGVVGEE</sequence>
<feature type="signal peptide" evidence="1">
    <location>
        <begin position="1"/>
        <end position="21"/>
    </location>
</feature>
<protein>
    <recommendedName>
        <fullName evidence="4">Lipoprotein</fullName>
    </recommendedName>
</protein>
<evidence type="ECO:0000313" key="2">
    <source>
        <dbReference type="EMBL" id="KGA94499.1"/>
    </source>
</evidence>
<proteinExistence type="predicted"/>
<dbReference type="AlphaFoldDB" id="A0A094X7M0"/>
<dbReference type="PATRIC" id="fig|178606.4.peg.463"/>
<dbReference type="RefSeq" id="WP_023524720.1">
    <property type="nucleotide sequence ID" value="NZ_JPGK01000002.1"/>
</dbReference>
<organism evidence="2 3">
    <name type="scientific">Leptospirillum ferriphilum</name>
    <dbReference type="NCBI Taxonomy" id="178606"/>
    <lineage>
        <taxon>Bacteria</taxon>
        <taxon>Pseudomonadati</taxon>
        <taxon>Nitrospirota</taxon>
        <taxon>Nitrospiria</taxon>
        <taxon>Nitrospirales</taxon>
        <taxon>Nitrospiraceae</taxon>
        <taxon>Leptospirillum</taxon>
    </lineage>
</organism>
<dbReference type="OrthoDB" id="9790815at2"/>
<name>A0A094X7M0_9BACT</name>
<reference evidence="2 3" key="1">
    <citation type="submission" date="2014-06" db="EMBL/GenBank/DDBJ databases">
        <title>Draft genome sequence of iron oxidizing acidophile Leptospirillum ferriphilum DSM14647.</title>
        <authorList>
            <person name="Cardenas J.P."/>
            <person name="Lazcano M."/>
            <person name="Ossandon F.J."/>
            <person name="Corbett M."/>
            <person name="Holmes D.S."/>
            <person name="Watkin E."/>
        </authorList>
    </citation>
    <scope>NUCLEOTIDE SEQUENCE [LARGE SCALE GENOMIC DNA]</scope>
    <source>
        <strain evidence="2 3">DSM 14647</strain>
    </source>
</reference>
<feature type="chain" id="PRO_5001903886" description="Lipoprotein" evidence="1">
    <location>
        <begin position="22"/>
        <end position="398"/>
    </location>
</feature>
<dbReference type="Proteomes" id="UP000029452">
    <property type="component" value="Unassembled WGS sequence"/>
</dbReference>
<dbReference type="EMBL" id="JPGK01000002">
    <property type="protein sequence ID" value="KGA94499.1"/>
    <property type="molecule type" value="Genomic_DNA"/>
</dbReference>